<dbReference type="Proteomes" id="UP000716004">
    <property type="component" value="Unassembled WGS sequence"/>
</dbReference>
<proteinExistence type="predicted"/>
<reference evidence="2" key="1">
    <citation type="submission" date="2021-04" db="EMBL/GenBank/DDBJ databases">
        <title>Genomic insights into ecological role and evolution of a novel Thermoplasmata order Candidatus Sysuiplasmatales.</title>
        <authorList>
            <person name="Yuan Y."/>
        </authorList>
    </citation>
    <scope>NUCLEOTIDE SEQUENCE</scope>
    <source>
        <strain evidence="2">YP2-bin.285</strain>
    </source>
</reference>
<dbReference type="EMBL" id="JAGVSJ010000006">
    <property type="protein sequence ID" value="MBX8631574.1"/>
    <property type="molecule type" value="Genomic_DNA"/>
</dbReference>
<dbReference type="PANTHER" id="PTHR43721">
    <property type="entry name" value="ELONGATION FACTOR TU-RELATED"/>
    <property type="match status" value="1"/>
</dbReference>
<feature type="domain" description="Translation elongation factor EFTu-like" evidence="1">
    <location>
        <begin position="162"/>
        <end position="229"/>
    </location>
</feature>
<dbReference type="Gene3D" id="2.40.30.10">
    <property type="entry name" value="Translation factors"/>
    <property type="match status" value="1"/>
</dbReference>
<dbReference type="GO" id="GO:0001514">
    <property type="term" value="P:selenocysteine incorporation"/>
    <property type="evidence" value="ECO:0007669"/>
    <property type="project" value="TreeGrafter"/>
</dbReference>
<dbReference type="InterPro" id="IPR009000">
    <property type="entry name" value="Transl_B-barrel_sf"/>
</dbReference>
<evidence type="ECO:0000259" key="1">
    <source>
        <dbReference type="Pfam" id="PF03144"/>
    </source>
</evidence>
<dbReference type="Pfam" id="PF03144">
    <property type="entry name" value="GTP_EFTU_D2"/>
    <property type="match status" value="1"/>
</dbReference>
<dbReference type="PANTHER" id="PTHR43721:SF11">
    <property type="entry name" value="SELENOCYSTEINE-SPECIFIC ELONGATION FACTOR"/>
    <property type="match status" value="1"/>
</dbReference>
<evidence type="ECO:0000313" key="2">
    <source>
        <dbReference type="EMBL" id="MBX8631574.1"/>
    </source>
</evidence>
<sequence length="319" mass="35112">MRFANVVFVGDTTEVLSSIASRIAKKGTASDLLIFDKREGDMAVSITVPQTYPERVQPLLQSLYMSDAAVLFASSIDSTFGEEIVAISTFSLPGIVVAESGIADRVASLVKSRLAGWNVMTKDEDVDRRIWEFILNLNPERNPEGDFWRVDVDHSFEVKGAGTVVLGIVRYGTVRVHDKLISMPGGDEGLVRSIQIFDIDHQSAEAGSRVGLALRGLTPDQIPRGTVLTNNMHFQSSRSISMSFAKENYYREAIEPGRIVHLNIGLQCVQSRVIEFSGRLELEADQEIAFEDERAVVFSAKPPGQLRISGHGRAGKFIV</sequence>
<dbReference type="InterPro" id="IPR050055">
    <property type="entry name" value="EF-Tu_GTPase"/>
</dbReference>
<dbReference type="GO" id="GO:0005525">
    <property type="term" value="F:GTP binding"/>
    <property type="evidence" value="ECO:0007669"/>
    <property type="project" value="InterPro"/>
</dbReference>
<dbReference type="InterPro" id="IPR004161">
    <property type="entry name" value="EFTu-like_2"/>
</dbReference>
<accession>A0A8J8CAX6</accession>
<evidence type="ECO:0000313" key="3">
    <source>
        <dbReference type="Proteomes" id="UP000716004"/>
    </source>
</evidence>
<dbReference type="AlphaFoldDB" id="A0A8J8CAX6"/>
<organism evidence="2 3">
    <name type="scientific">Candidatus Sysuiplasma superficiale</name>
    <dbReference type="NCBI Taxonomy" id="2823368"/>
    <lineage>
        <taxon>Archaea</taxon>
        <taxon>Methanobacteriati</taxon>
        <taxon>Thermoplasmatota</taxon>
        <taxon>Thermoplasmata</taxon>
        <taxon>Candidatus Sysuiplasmatales</taxon>
        <taxon>Candidatus Sysuiplasmataceae</taxon>
        <taxon>Candidatus Sysuiplasma</taxon>
    </lineage>
</organism>
<protein>
    <recommendedName>
        <fullName evidence="1">Translation elongation factor EFTu-like domain-containing protein</fullName>
    </recommendedName>
</protein>
<name>A0A8J8CAX6_9ARCH</name>
<dbReference type="GO" id="GO:0003746">
    <property type="term" value="F:translation elongation factor activity"/>
    <property type="evidence" value="ECO:0007669"/>
    <property type="project" value="TreeGrafter"/>
</dbReference>
<dbReference type="SUPFAM" id="SSF50447">
    <property type="entry name" value="Translation proteins"/>
    <property type="match status" value="1"/>
</dbReference>
<comment type="caution">
    <text evidence="2">The sequence shown here is derived from an EMBL/GenBank/DDBJ whole genome shotgun (WGS) entry which is preliminary data.</text>
</comment>
<gene>
    <name evidence="2" type="ORF">J9259_03500</name>
</gene>